<reference evidence="2 3" key="1">
    <citation type="submission" date="2016-01" db="EMBL/GenBank/DDBJ databases">
        <title>Genome sequencing of Roseivirga spongicola UST030701-084.</title>
        <authorList>
            <person name="Selvaratnam C."/>
            <person name="Thevarajoo S."/>
            <person name="Goh K.M."/>
            <person name="Ee R."/>
            <person name="Chan K.-G."/>
            <person name="Chong C.S."/>
        </authorList>
    </citation>
    <scope>NUCLEOTIDE SEQUENCE [LARGE SCALE GENOMIC DNA]</scope>
    <source>
        <strain evidence="2 3">UST030701-084</strain>
    </source>
</reference>
<evidence type="ECO:0000313" key="2">
    <source>
        <dbReference type="EMBL" id="KYG74067.1"/>
    </source>
</evidence>
<protein>
    <submittedName>
        <fullName evidence="2">Uncharacterized protein</fullName>
    </submittedName>
</protein>
<keyword evidence="1" id="KW-0812">Transmembrane</keyword>
<proteinExistence type="predicted"/>
<dbReference type="AlphaFoldDB" id="A0A150X5R2"/>
<dbReference type="OrthoDB" id="952847at2"/>
<evidence type="ECO:0000256" key="1">
    <source>
        <dbReference type="SAM" id="Phobius"/>
    </source>
</evidence>
<comment type="caution">
    <text evidence="2">The sequence shown here is derived from an EMBL/GenBank/DDBJ whole genome shotgun (WGS) entry which is preliminary data.</text>
</comment>
<name>A0A150X5R2_9BACT</name>
<dbReference type="STRING" id="333140.AWW68_15530"/>
<dbReference type="EMBL" id="LRPC01000028">
    <property type="protein sequence ID" value="KYG74067.1"/>
    <property type="molecule type" value="Genomic_DNA"/>
</dbReference>
<dbReference type="RefSeq" id="WP_068223448.1">
    <property type="nucleotide sequence ID" value="NZ_CP139724.1"/>
</dbReference>
<gene>
    <name evidence="2" type="ORF">AWW68_15530</name>
</gene>
<keyword evidence="3" id="KW-1185">Reference proteome</keyword>
<accession>A0A150X5R2</accession>
<keyword evidence="1" id="KW-1133">Transmembrane helix</keyword>
<evidence type="ECO:0000313" key="3">
    <source>
        <dbReference type="Proteomes" id="UP000075606"/>
    </source>
</evidence>
<organism evidence="2 3">
    <name type="scientific">Roseivirga spongicola</name>
    <dbReference type="NCBI Taxonomy" id="333140"/>
    <lineage>
        <taxon>Bacteria</taxon>
        <taxon>Pseudomonadati</taxon>
        <taxon>Bacteroidota</taxon>
        <taxon>Cytophagia</taxon>
        <taxon>Cytophagales</taxon>
        <taxon>Roseivirgaceae</taxon>
        <taxon>Roseivirga</taxon>
    </lineage>
</organism>
<feature type="transmembrane region" description="Helical" evidence="1">
    <location>
        <begin position="12"/>
        <end position="31"/>
    </location>
</feature>
<dbReference type="Proteomes" id="UP000075606">
    <property type="component" value="Unassembled WGS sequence"/>
</dbReference>
<keyword evidence="1" id="KW-0472">Membrane</keyword>
<sequence length="206" mass="23178">MQQQILNKKQLIRAIILSAAIGALVLIVAVMPAEYGLDPTGAGKLIGFDKLYVSDKNSEDIVFSTNRETLPVVKLEKVGSGKNIPIPEEVNLPAPAEKLPFRKDEITISIPPKKGIEYKFDMVKHGKIKYEWLTNDGLVYIDFHGEVKQQVKPQQTYYESYTLGYSNNMAGSLLAPFEGPHGWYFRNDTDKNVEVTIRLEGEYSLK</sequence>